<evidence type="ECO:0000256" key="5">
    <source>
        <dbReference type="ARBA" id="ARBA00023242"/>
    </source>
</evidence>
<dbReference type="InterPro" id="IPR017887">
    <property type="entry name" value="TF_TCP_subgr"/>
</dbReference>
<dbReference type="GO" id="GO:0003700">
    <property type="term" value="F:DNA-binding transcription factor activity"/>
    <property type="evidence" value="ECO:0000318"/>
    <property type="project" value="GO_Central"/>
</dbReference>
<name>A0A0K9PJL6_ZOSMR</name>
<evidence type="ECO:0000256" key="4">
    <source>
        <dbReference type="ARBA" id="ARBA00023163"/>
    </source>
</evidence>
<dbReference type="PROSITE" id="PS51370">
    <property type="entry name" value="R"/>
    <property type="match status" value="1"/>
</dbReference>
<feature type="compositionally biased region" description="Low complexity" evidence="6">
    <location>
        <begin position="1"/>
        <end position="14"/>
    </location>
</feature>
<feature type="domain" description="TCP" evidence="7">
    <location>
        <begin position="66"/>
        <end position="124"/>
    </location>
</feature>
<evidence type="ECO:0000313" key="9">
    <source>
        <dbReference type="EMBL" id="KMZ69141.1"/>
    </source>
</evidence>
<dbReference type="Pfam" id="PF03634">
    <property type="entry name" value="TCP"/>
    <property type="match status" value="1"/>
</dbReference>
<dbReference type="Proteomes" id="UP000036987">
    <property type="component" value="Unassembled WGS sequence"/>
</dbReference>
<feature type="domain" description="R" evidence="8">
    <location>
        <begin position="188"/>
        <end position="205"/>
    </location>
</feature>
<feature type="region of interest" description="Disordered" evidence="6">
    <location>
        <begin position="1"/>
        <end position="21"/>
    </location>
</feature>
<dbReference type="InterPro" id="IPR005333">
    <property type="entry name" value="Transcription_factor_TCP"/>
</dbReference>
<feature type="region of interest" description="Disordered" evidence="6">
    <location>
        <begin position="140"/>
        <end position="173"/>
    </location>
</feature>
<dbReference type="PROSITE" id="PS51369">
    <property type="entry name" value="TCP"/>
    <property type="match status" value="1"/>
</dbReference>
<keyword evidence="2" id="KW-0805">Transcription regulation</keyword>
<evidence type="ECO:0000313" key="10">
    <source>
        <dbReference type="Proteomes" id="UP000036987"/>
    </source>
</evidence>
<keyword evidence="4" id="KW-0804">Transcription</keyword>
<comment type="caution">
    <text evidence="9">The sequence shown here is derived from an EMBL/GenBank/DDBJ whole genome shotgun (WGS) entry which is preliminary data.</text>
</comment>
<protein>
    <submittedName>
        <fullName evidence="9">Uncharacterized protein</fullName>
    </submittedName>
</protein>
<proteinExistence type="predicted"/>
<dbReference type="EMBL" id="LFYR01000788">
    <property type="protein sequence ID" value="KMZ69141.1"/>
    <property type="molecule type" value="Genomic_DNA"/>
</dbReference>
<reference evidence="10" key="1">
    <citation type="journal article" date="2016" name="Nature">
        <title>The genome of the seagrass Zostera marina reveals angiosperm adaptation to the sea.</title>
        <authorList>
            <person name="Olsen J.L."/>
            <person name="Rouze P."/>
            <person name="Verhelst B."/>
            <person name="Lin Y.-C."/>
            <person name="Bayer T."/>
            <person name="Collen J."/>
            <person name="Dattolo E."/>
            <person name="De Paoli E."/>
            <person name="Dittami S."/>
            <person name="Maumus F."/>
            <person name="Michel G."/>
            <person name="Kersting A."/>
            <person name="Lauritano C."/>
            <person name="Lohaus R."/>
            <person name="Toepel M."/>
            <person name="Tonon T."/>
            <person name="Vanneste K."/>
            <person name="Amirebrahimi M."/>
            <person name="Brakel J."/>
            <person name="Bostroem C."/>
            <person name="Chovatia M."/>
            <person name="Grimwood J."/>
            <person name="Jenkins J.W."/>
            <person name="Jueterbock A."/>
            <person name="Mraz A."/>
            <person name="Stam W.T."/>
            <person name="Tice H."/>
            <person name="Bornberg-Bauer E."/>
            <person name="Green P.J."/>
            <person name="Pearson G.A."/>
            <person name="Procaccini G."/>
            <person name="Duarte C.M."/>
            <person name="Schmutz J."/>
            <person name="Reusch T.B.H."/>
            <person name="Van de Peer Y."/>
        </authorList>
    </citation>
    <scope>NUCLEOTIDE SEQUENCE [LARGE SCALE GENOMIC DNA]</scope>
    <source>
        <strain evidence="10">cv. Finnish</strain>
    </source>
</reference>
<evidence type="ECO:0000259" key="7">
    <source>
        <dbReference type="PROSITE" id="PS51369"/>
    </source>
</evidence>
<sequence length="283" mass="31413">MFSSRWLQTSSSSSQNPTQLFPTFDPSDGFNDLFNVIRLAPGDNGNDPVLIPCTGAGKRTPEANKRRDSHRKISTAQGLRDRRMRLSQDVAQKFFDLQDVLGFDRPSETVDWLLTKSKYAIESLSTPCPFPCPCSPCGGSRSQTTKAESSTSECEVKGPRKSSTTVRRSPRVNGTRKSIVSANPVLQKELRAKARERARKRTTEKGMLKTSTATRVEEDQTLLLEHYGDPSLEMMITSMLNNGSSLGYTTTASTSASNNTTNINVDSINLCQEYYPNLLPQWD</sequence>
<evidence type="ECO:0000259" key="8">
    <source>
        <dbReference type="PROSITE" id="PS51370"/>
    </source>
</evidence>
<dbReference type="GO" id="GO:0005634">
    <property type="term" value="C:nucleus"/>
    <property type="evidence" value="ECO:0000318"/>
    <property type="project" value="GO_Central"/>
</dbReference>
<dbReference type="GO" id="GO:0043565">
    <property type="term" value="F:sequence-specific DNA binding"/>
    <property type="evidence" value="ECO:0000318"/>
    <property type="project" value="GO_Central"/>
</dbReference>
<keyword evidence="5" id="KW-0539">Nucleus</keyword>
<organism evidence="9 10">
    <name type="scientific">Zostera marina</name>
    <name type="common">Eelgrass</name>
    <dbReference type="NCBI Taxonomy" id="29655"/>
    <lineage>
        <taxon>Eukaryota</taxon>
        <taxon>Viridiplantae</taxon>
        <taxon>Streptophyta</taxon>
        <taxon>Embryophyta</taxon>
        <taxon>Tracheophyta</taxon>
        <taxon>Spermatophyta</taxon>
        <taxon>Magnoliopsida</taxon>
        <taxon>Liliopsida</taxon>
        <taxon>Zosteraceae</taxon>
        <taxon>Zostera</taxon>
    </lineage>
</organism>
<feature type="region of interest" description="Disordered" evidence="6">
    <location>
        <begin position="54"/>
        <end position="80"/>
    </location>
</feature>
<dbReference type="InterPro" id="IPR017888">
    <property type="entry name" value="CYC/TB1_R_domain"/>
</dbReference>
<dbReference type="OrthoDB" id="1896834at2759"/>
<feature type="compositionally biased region" description="Polar residues" evidence="6">
    <location>
        <begin position="143"/>
        <end position="153"/>
    </location>
</feature>
<evidence type="ECO:0000256" key="2">
    <source>
        <dbReference type="ARBA" id="ARBA00023015"/>
    </source>
</evidence>
<dbReference type="GO" id="GO:2000032">
    <property type="term" value="P:regulation of secondary shoot formation"/>
    <property type="evidence" value="ECO:0000318"/>
    <property type="project" value="GO_Central"/>
</dbReference>
<gene>
    <name evidence="9" type="ORF">ZOSMA_220G00160</name>
</gene>
<dbReference type="PANTHER" id="PTHR31072:SF226">
    <property type="entry name" value="TRANSCRIPTION FACTOR TCP18"/>
    <property type="match status" value="1"/>
</dbReference>
<accession>A0A0K9PJL6</accession>
<keyword evidence="10" id="KW-1185">Reference proteome</keyword>
<dbReference type="PANTHER" id="PTHR31072">
    <property type="entry name" value="TRANSCRIPTION FACTOR TCP4-RELATED"/>
    <property type="match status" value="1"/>
</dbReference>
<comment type="subcellular location">
    <subcellularLocation>
        <location evidence="1">Nucleus</location>
    </subcellularLocation>
</comment>
<evidence type="ECO:0000256" key="1">
    <source>
        <dbReference type="ARBA" id="ARBA00004123"/>
    </source>
</evidence>
<dbReference type="AlphaFoldDB" id="A0A0K9PJL6"/>
<keyword evidence="3" id="KW-0238">DNA-binding</keyword>
<evidence type="ECO:0000256" key="3">
    <source>
        <dbReference type="ARBA" id="ARBA00023125"/>
    </source>
</evidence>
<evidence type="ECO:0000256" key="6">
    <source>
        <dbReference type="SAM" id="MobiDB-lite"/>
    </source>
</evidence>